<gene>
    <name evidence="1" type="ORF">EXIGLDRAFT_780707</name>
</gene>
<reference evidence="1 2" key="1">
    <citation type="journal article" date="2016" name="Mol. Biol. Evol.">
        <title>Comparative Genomics of Early-Diverging Mushroom-Forming Fungi Provides Insights into the Origins of Lignocellulose Decay Capabilities.</title>
        <authorList>
            <person name="Nagy L.G."/>
            <person name="Riley R."/>
            <person name="Tritt A."/>
            <person name="Adam C."/>
            <person name="Daum C."/>
            <person name="Floudas D."/>
            <person name="Sun H."/>
            <person name="Yadav J.S."/>
            <person name="Pangilinan J."/>
            <person name="Larsson K.H."/>
            <person name="Matsuura K."/>
            <person name="Barry K."/>
            <person name="Labutti K."/>
            <person name="Kuo R."/>
            <person name="Ohm R.A."/>
            <person name="Bhattacharya S.S."/>
            <person name="Shirouzu T."/>
            <person name="Yoshinaga Y."/>
            <person name="Martin F.M."/>
            <person name="Grigoriev I.V."/>
            <person name="Hibbett D.S."/>
        </authorList>
    </citation>
    <scope>NUCLEOTIDE SEQUENCE [LARGE SCALE GENOMIC DNA]</scope>
    <source>
        <strain evidence="1 2">HHB12029</strain>
    </source>
</reference>
<dbReference type="InParanoid" id="A0A165BH48"/>
<proteinExistence type="predicted"/>
<protein>
    <submittedName>
        <fullName evidence="1">Uncharacterized protein</fullName>
    </submittedName>
</protein>
<keyword evidence="2" id="KW-1185">Reference proteome</keyword>
<organism evidence="1 2">
    <name type="scientific">Exidia glandulosa HHB12029</name>
    <dbReference type="NCBI Taxonomy" id="1314781"/>
    <lineage>
        <taxon>Eukaryota</taxon>
        <taxon>Fungi</taxon>
        <taxon>Dikarya</taxon>
        <taxon>Basidiomycota</taxon>
        <taxon>Agaricomycotina</taxon>
        <taxon>Agaricomycetes</taxon>
        <taxon>Auriculariales</taxon>
        <taxon>Exidiaceae</taxon>
        <taxon>Exidia</taxon>
    </lineage>
</organism>
<sequence length="408" mass="45165">MLASWSSSYCNSVSGRRLEHVLTVCPQPSSLGSPVFELLFSSASSSAPVRLKTFTQRWGALLHSLSRALPCWAMYAMFMSVTRRGIATLHIIIKRAGRFATVFRSDVFLIHSHSIDPSVVPQLLEPTGHLNVVVVAGQRTATSPLHALATRLQLVHSSRPALHRSFHHLQPREMESWTQGAYVVRVPNRAQVSAAITKHLHIVCLRLTSSSCQRPSTFDLNDADSQLLALMGEVEARTSSAFVHRSIPISRLLTLTAHSTVVVMVPPNRAGRSSVVKHLHIVGCTVQHPSSFHIVSQLLTLTARSNVVVMATTSLGRRKAFPQRYGEYHAAHWTAIEHLLHAAAREIRVREFSASHSHRAVYDNLKRCVISQLLTLTAQNGRLEILRIHTKKSRGAHRGDGPRAQVGF</sequence>
<dbReference type="AlphaFoldDB" id="A0A165BH48"/>
<dbReference type="EMBL" id="KV426462">
    <property type="protein sequence ID" value="KZV80634.1"/>
    <property type="molecule type" value="Genomic_DNA"/>
</dbReference>
<name>A0A165BH48_EXIGL</name>
<evidence type="ECO:0000313" key="2">
    <source>
        <dbReference type="Proteomes" id="UP000077266"/>
    </source>
</evidence>
<evidence type="ECO:0000313" key="1">
    <source>
        <dbReference type="EMBL" id="KZV80634.1"/>
    </source>
</evidence>
<accession>A0A165BH48</accession>
<dbReference type="Proteomes" id="UP000077266">
    <property type="component" value="Unassembled WGS sequence"/>
</dbReference>